<evidence type="ECO:0000313" key="2">
    <source>
        <dbReference type="EMBL" id="EHL16243.1"/>
    </source>
</evidence>
<dbReference type="AlphaFoldDB" id="G9WYR1"/>
<organism evidence="2 3">
    <name type="scientific">Peptoanaerobacter stomatis</name>
    <dbReference type="NCBI Taxonomy" id="796937"/>
    <lineage>
        <taxon>Bacteria</taxon>
        <taxon>Bacillati</taxon>
        <taxon>Bacillota</taxon>
        <taxon>Clostridia</taxon>
        <taxon>Peptostreptococcales</taxon>
        <taxon>Filifactoraceae</taxon>
        <taxon>Peptoanaerobacter</taxon>
    </lineage>
</organism>
<dbReference type="InterPro" id="IPR046621">
    <property type="entry name" value="DUF6734"/>
</dbReference>
<dbReference type="HOGENOM" id="CLU_978949_0_0_9"/>
<protein>
    <recommendedName>
        <fullName evidence="1">DUF6734 domain-containing protein</fullName>
    </recommendedName>
</protein>
<accession>G9WYR1</accession>
<dbReference type="BioCyc" id="EBAC796937-HMP:GMGH-1317-MONOMER"/>
<name>G9WYR1_9FIRM</name>
<dbReference type="PATRIC" id="fig|796937.3.peg.505"/>
<evidence type="ECO:0000259" key="1">
    <source>
        <dbReference type="Pfam" id="PF20508"/>
    </source>
</evidence>
<reference evidence="2 3" key="1">
    <citation type="submission" date="2011-08" db="EMBL/GenBank/DDBJ databases">
        <title>The Genome Sequence of Eubacteriaceae bacterium ACC19a.</title>
        <authorList>
            <consortium name="The Broad Institute Genome Sequencing Platform"/>
            <person name="Earl A."/>
            <person name="Ward D."/>
            <person name="Feldgarden M."/>
            <person name="Gevers D."/>
            <person name="Sizova M."/>
            <person name="Hazen A."/>
            <person name="Epstein S."/>
            <person name="Young S.K."/>
            <person name="Zeng Q."/>
            <person name="Gargeya S."/>
            <person name="Fitzgerald M."/>
            <person name="Haas B."/>
            <person name="Abouelleil A."/>
            <person name="Alvarado L."/>
            <person name="Arachchi H.M."/>
            <person name="Berlin A."/>
            <person name="Brown A."/>
            <person name="Chapman S.B."/>
            <person name="Chen Z."/>
            <person name="Dunbar C."/>
            <person name="Freedman E."/>
            <person name="Gearin G."/>
            <person name="Gellesch M."/>
            <person name="Goldberg J."/>
            <person name="Griggs A."/>
            <person name="Gujja S."/>
            <person name="Heiman D."/>
            <person name="Howarth C."/>
            <person name="Larson L."/>
            <person name="Lui A."/>
            <person name="MacDonald P.J.P."/>
            <person name="Montmayeur A."/>
            <person name="Murphy C."/>
            <person name="Neiman D."/>
            <person name="Pearson M."/>
            <person name="Priest M."/>
            <person name="Roberts A."/>
            <person name="Saif S."/>
            <person name="Shea T."/>
            <person name="Shenoy N."/>
            <person name="Sisk P."/>
            <person name="Stolte C."/>
            <person name="Sykes S."/>
            <person name="Wortman J."/>
            <person name="Nusbaum C."/>
            <person name="Birren B."/>
        </authorList>
    </citation>
    <scope>NUCLEOTIDE SEQUENCE [LARGE SCALE GENOMIC DNA]</scope>
    <source>
        <strain evidence="2 3">ACC19a</strain>
    </source>
</reference>
<sequence>MNAFHCICSKPAFYNQEFYMQDYQILTMILSALQWRKNCGNIKLVLDECALKYIKDNFLEYIWDDIELLKEEDIDYEMFWAGAKIFALKSQNTPIAMIDLDMIVWNNMEDELSDKKIAAIHSEPIMSNTYKDKYYFNMRRDYTFDDEFDWDVLPSNTAFLYIQDEEFKNYYCDEAINFMKNSAKSDDKLCYMVFAEQRLLSMCAKKKDINVDYLIEFPKAIGNQDNFTHIWGYKNVLAQNESENYKFCKRCVNRIIKDFPKESALLMDKAFFYKYMD</sequence>
<proteinExistence type="predicted"/>
<dbReference type="Proteomes" id="UP000006437">
    <property type="component" value="Unassembled WGS sequence"/>
</dbReference>
<dbReference type="EMBL" id="AFZE01000004">
    <property type="protein sequence ID" value="EHL16243.1"/>
    <property type="molecule type" value="Genomic_DNA"/>
</dbReference>
<dbReference type="Pfam" id="PF20508">
    <property type="entry name" value="DUF6734"/>
    <property type="match status" value="1"/>
</dbReference>
<feature type="domain" description="DUF6734" evidence="1">
    <location>
        <begin position="15"/>
        <end position="261"/>
    </location>
</feature>
<gene>
    <name evidence="2" type="ORF">HMPREF9629_01312</name>
</gene>
<evidence type="ECO:0000313" key="3">
    <source>
        <dbReference type="Proteomes" id="UP000006437"/>
    </source>
</evidence>
<dbReference type="RefSeq" id="WP_009525545.1">
    <property type="nucleotide sequence ID" value="NZ_JH414553.1"/>
</dbReference>
<comment type="caution">
    <text evidence="2">The sequence shown here is derived from an EMBL/GenBank/DDBJ whole genome shotgun (WGS) entry which is preliminary data.</text>
</comment>